<feature type="domain" description="PH" evidence="3">
    <location>
        <begin position="508"/>
        <end position="605"/>
    </location>
</feature>
<feature type="compositionally biased region" description="Low complexity" evidence="2">
    <location>
        <begin position="194"/>
        <end position="206"/>
    </location>
</feature>
<dbReference type="InterPro" id="IPR035899">
    <property type="entry name" value="DBL_dom_sf"/>
</dbReference>
<dbReference type="InterPro" id="IPR055251">
    <property type="entry name" value="SOS1_NGEF_PH"/>
</dbReference>
<dbReference type="EMBL" id="JADGIZ020000028">
    <property type="protein sequence ID" value="KAL2914974.1"/>
    <property type="molecule type" value="Genomic_DNA"/>
</dbReference>
<dbReference type="InterPro" id="IPR001331">
    <property type="entry name" value="GDS_CDC24_CS"/>
</dbReference>
<feature type="compositionally biased region" description="Basic and acidic residues" evidence="2">
    <location>
        <begin position="724"/>
        <end position="743"/>
    </location>
</feature>
<dbReference type="CDD" id="cd00160">
    <property type="entry name" value="RhoGEF"/>
    <property type="match status" value="1"/>
</dbReference>
<feature type="compositionally biased region" description="Low complexity" evidence="2">
    <location>
        <begin position="952"/>
        <end position="992"/>
    </location>
</feature>
<comment type="caution">
    <text evidence="6">The sequence shown here is derived from an EMBL/GenBank/DDBJ whole genome shotgun (WGS) entry which is preliminary data.</text>
</comment>
<dbReference type="SMART" id="SM00325">
    <property type="entry name" value="RhoGEF"/>
    <property type="match status" value="1"/>
</dbReference>
<feature type="domain" description="PX" evidence="5">
    <location>
        <begin position="1023"/>
        <end position="1163"/>
    </location>
</feature>
<feature type="compositionally biased region" description="Polar residues" evidence="2">
    <location>
        <begin position="865"/>
        <end position="874"/>
    </location>
</feature>
<dbReference type="SUPFAM" id="SSF50729">
    <property type="entry name" value="PH domain-like"/>
    <property type="match status" value="1"/>
</dbReference>
<organism evidence="6 7">
    <name type="scientific">Polyrhizophydium stewartii</name>
    <dbReference type="NCBI Taxonomy" id="2732419"/>
    <lineage>
        <taxon>Eukaryota</taxon>
        <taxon>Fungi</taxon>
        <taxon>Fungi incertae sedis</taxon>
        <taxon>Chytridiomycota</taxon>
        <taxon>Chytridiomycota incertae sedis</taxon>
        <taxon>Chytridiomycetes</taxon>
        <taxon>Rhizophydiales</taxon>
        <taxon>Rhizophydiales incertae sedis</taxon>
        <taxon>Polyrhizophydium</taxon>
    </lineage>
</organism>
<dbReference type="SUPFAM" id="SSF64268">
    <property type="entry name" value="PX domain"/>
    <property type="match status" value="1"/>
</dbReference>
<dbReference type="InterPro" id="IPR011993">
    <property type="entry name" value="PH-like_dom_sf"/>
</dbReference>
<feature type="compositionally biased region" description="Low complexity" evidence="2">
    <location>
        <begin position="823"/>
        <end position="833"/>
    </location>
</feature>
<dbReference type="Pfam" id="PF00621">
    <property type="entry name" value="RhoGEF"/>
    <property type="match status" value="1"/>
</dbReference>
<evidence type="ECO:0000313" key="7">
    <source>
        <dbReference type="Proteomes" id="UP001527925"/>
    </source>
</evidence>
<dbReference type="PANTHER" id="PTHR12673:SF159">
    <property type="entry name" value="LD03170P"/>
    <property type="match status" value="1"/>
</dbReference>
<feature type="compositionally biased region" description="Polar residues" evidence="2">
    <location>
        <begin position="811"/>
        <end position="822"/>
    </location>
</feature>
<evidence type="ECO:0000313" key="6">
    <source>
        <dbReference type="EMBL" id="KAL2914974.1"/>
    </source>
</evidence>
<feature type="compositionally biased region" description="Low complexity" evidence="2">
    <location>
        <begin position="114"/>
        <end position="132"/>
    </location>
</feature>
<dbReference type="InterPro" id="IPR000219">
    <property type="entry name" value="DH_dom"/>
</dbReference>
<dbReference type="Proteomes" id="UP001527925">
    <property type="component" value="Unassembled WGS sequence"/>
</dbReference>
<dbReference type="InterPro" id="IPR036871">
    <property type="entry name" value="PX_dom_sf"/>
</dbReference>
<sequence length="1163" mass="123689">MLLGCVNGVAGWFPAAHVRLLADDEILAEGLSFGDSMADLAHASGGAPASRAASVVNKSDRFSSSSMSHAFDLSASARPAHAAFALDQLAVAAAVAPISETGPASDASSLSDGQQLQQQSTPQQLLLQQQLPQQTRNWYNKYRAMPRYEKRSFSTSFALVQTNDSADASSPSSGTPGAPHLTSRERSGSSTNPAAAGDASEASASGHRAEKSWASGFLWAATSLSAGSGASAASSIAARLASSAPHASASSSGPSTAGGQARVAVLGAPAVQKQLWVDFVGGPEAVDALGLSKKEIKRQEVIFEIISTESDYLDDLEIVCEVYIKQLKRNKMIRPKDMAIIFSNIEQLLPVNQELLKSLMKRRESSPVIEQVGDVFIRVSDYLKMYTMYCSNHPYALIKLQNVRQNKSVAKFLDQCAQQPECRSLNLANFLLKPVQRVCKYPLFLRELIKATEPEHPDSENLLKALLKIETVVTIINEGARQTEHVHKMLDLQAKFLTKVSLVAPSRVMIRHGPIDVRGAQQETKRREVFMFNDMLVIAKPEGEKYKLIQMISFDEIYVNSFHDDANVEHQIEIAHTKERTHIYLVFENSAAKETWITALRGAIDEWLSQKNRIAGSLMQRKSTLVTQTNDQADDDESAVDGAKSEISESASQTAGDEAGPVKCSTLTVSRQHLESRIDASLPDLHKQSDAASSSEHLPAKPSGAGVSEQAAAQAPRRPPPPVPEHRTPPTSHHAIDVSHADGAKPPIIRPSPIALQQQKLRLLRSRNASAAVVDAQPAPDPKPLAQAAAEKLSISIEINSADADPKRTESTTTLCKSNQDVSGVSSPSSSWNAPPPSSTLVRSATAEPSPSAAALNAAPHSKSLSASPTSMRASSDALDSKPGTHAAAMTELPKRTADLGARLSRDNLDAKPPPTPPKPTGSMSSLHPETAGSRPVSMSSPKLPPKPRELAAPATAGSTAQAASTSTAGSSTPQSVTSAATTPAPASASASAPATAAAVTTVASALGSTVSVGRNNTAVNKPVRRCKIVDVTRGPGSGSKSFYYTIHLNYIGLPDTHTAAITQTFDAFFDLHLQLIGHFPEAAGITTGAEIVRVVPGQPSTTTTAEVKRILPELPGQMMFVSEAVARNRIVQLQSYLDVLLSLPPKISRSPVVLKFFRGNGT</sequence>
<feature type="compositionally biased region" description="Basic and acidic residues" evidence="2">
    <location>
        <begin position="679"/>
        <end position="689"/>
    </location>
</feature>
<dbReference type="Pfam" id="PF22697">
    <property type="entry name" value="SOS1_NGEF_PH"/>
    <property type="match status" value="1"/>
</dbReference>
<dbReference type="SMART" id="SM00233">
    <property type="entry name" value="PH"/>
    <property type="match status" value="1"/>
</dbReference>
<feature type="region of interest" description="Disordered" evidence="2">
    <location>
        <begin position="801"/>
        <end position="992"/>
    </location>
</feature>
<dbReference type="Pfam" id="PF00787">
    <property type="entry name" value="PX"/>
    <property type="match status" value="1"/>
</dbReference>
<dbReference type="SUPFAM" id="SSF48065">
    <property type="entry name" value="DBL homology domain (DH-domain)"/>
    <property type="match status" value="1"/>
</dbReference>
<evidence type="ECO:0000256" key="1">
    <source>
        <dbReference type="ARBA" id="ARBA00022658"/>
    </source>
</evidence>
<keyword evidence="1" id="KW-0344">Guanine-nucleotide releasing factor</keyword>
<dbReference type="Gene3D" id="2.30.29.30">
    <property type="entry name" value="Pleckstrin-homology domain (PH domain)/Phosphotyrosine-binding domain (PTB)"/>
    <property type="match status" value="1"/>
</dbReference>
<accession>A0ABR4N686</accession>
<feature type="domain" description="DH" evidence="4">
    <location>
        <begin position="297"/>
        <end position="479"/>
    </location>
</feature>
<dbReference type="PANTHER" id="PTHR12673">
    <property type="entry name" value="FACIOGENITAL DYSPLASIA PROTEIN"/>
    <property type="match status" value="1"/>
</dbReference>
<reference evidence="6 7" key="1">
    <citation type="submission" date="2023-09" db="EMBL/GenBank/DDBJ databases">
        <title>Pangenome analysis of Batrachochytrium dendrobatidis and related Chytrids.</title>
        <authorList>
            <person name="Yacoub M.N."/>
            <person name="Stajich J.E."/>
            <person name="James T.Y."/>
        </authorList>
    </citation>
    <scope>NUCLEOTIDE SEQUENCE [LARGE SCALE GENOMIC DNA]</scope>
    <source>
        <strain evidence="6 7">JEL0888</strain>
    </source>
</reference>
<feature type="region of interest" description="Disordered" evidence="2">
    <location>
        <begin position="164"/>
        <end position="207"/>
    </location>
</feature>
<dbReference type="Gene3D" id="1.20.900.10">
    <property type="entry name" value="Dbl homology (DH) domain"/>
    <property type="match status" value="1"/>
</dbReference>
<evidence type="ECO:0000259" key="3">
    <source>
        <dbReference type="PROSITE" id="PS50003"/>
    </source>
</evidence>
<dbReference type="InterPro" id="IPR051092">
    <property type="entry name" value="FYVE_RhoGEF_PH"/>
</dbReference>
<evidence type="ECO:0000259" key="5">
    <source>
        <dbReference type="PROSITE" id="PS50195"/>
    </source>
</evidence>
<feature type="compositionally biased region" description="Basic and acidic residues" evidence="2">
    <location>
        <begin position="893"/>
        <end position="910"/>
    </location>
</feature>
<dbReference type="PROSITE" id="PS50003">
    <property type="entry name" value="PH_DOMAIN"/>
    <property type="match status" value="1"/>
</dbReference>
<feature type="region of interest" description="Disordered" evidence="2">
    <location>
        <begin position="101"/>
        <end position="132"/>
    </location>
</feature>
<protein>
    <submittedName>
        <fullName evidence="6">Uncharacterized protein</fullName>
    </submittedName>
</protein>
<dbReference type="PROSITE" id="PS50010">
    <property type="entry name" value="DH_2"/>
    <property type="match status" value="1"/>
</dbReference>
<gene>
    <name evidence="6" type="ORF">HK105_205518</name>
</gene>
<keyword evidence="7" id="KW-1185">Reference proteome</keyword>
<evidence type="ECO:0000256" key="2">
    <source>
        <dbReference type="SAM" id="MobiDB-lite"/>
    </source>
</evidence>
<feature type="compositionally biased region" description="Low complexity" evidence="2">
    <location>
        <begin position="164"/>
        <end position="179"/>
    </location>
</feature>
<feature type="compositionally biased region" description="Low complexity" evidence="2">
    <location>
        <begin position="844"/>
        <end position="864"/>
    </location>
</feature>
<dbReference type="InterPro" id="IPR001849">
    <property type="entry name" value="PH_domain"/>
</dbReference>
<dbReference type="PROSITE" id="PS00741">
    <property type="entry name" value="DH_1"/>
    <property type="match status" value="1"/>
</dbReference>
<feature type="region of interest" description="Disordered" evidence="2">
    <location>
        <begin position="625"/>
        <end position="662"/>
    </location>
</feature>
<dbReference type="PROSITE" id="PS50195">
    <property type="entry name" value="PX"/>
    <property type="match status" value="1"/>
</dbReference>
<dbReference type="InterPro" id="IPR001683">
    <property type="entry name" value="PX_dom"/>
</dbReference>
<proteinExistence type="predicted"/>
<feature type="region of interest" description="Disordered" evidence="2">
    <location>
        <begin position="679"/>
        <end position="750"/>
    </location>
</feature>
<dbReference type="SMART" id="SM00312">
    <property type="entry name" value="PX"/>
    <property type="match status" value="1"/>
</dbReference>
<dbReference type="Gene3D" id="3.30.1520.10">
    <property type="entry name" value="Phox-like domain"/>
    <property type="match status" value="1"/>
</dbReference>
<name>A0ABR4N686_9FUNG</name>
<evidence type="ECO:0000259" key="4">
    <source>
        <dbReference type="PROSITE" id="PS50010"/>
    </source>
</evidence>